<gene>
    <name evidence="1" type="ORF">LCGC14_2371680</name>
</gene>
<sequence>RAAYAGVAVRYWGLVFPQVRRELTRWRSQALAVPDPTLRQHALESLNAKRAHVEGSALFAATSRTLRLEVIRFVTAYQIIFDYVDTVSESAKGLKQSQLLHHSLLEAVDPAAPIVDHYGDHHNQDDGGYLAELVGACRRWSASLPSYETVRPRVTHLTELVYEVQSRHNTGGREAAAQLKQWAAEQTWLPAELEWWEVCCAASSTLAVCALVSSAAGASRTDESLEQLETAYLPWICALNVLLDSVVDQQEDVTARQLNYTDQYRSPEEATERLDLVAARAMESARRLPDPALHVVVVSGIVGLYASHSGVRRQGLEPVMRRLVRTVGPLGRLICWIFKLKRAAQAVGRRRRPE</sequence>
<feature type="non-terminal residue" evidence="1">
    <location>
        <position position="1"/>
    </location>
</feature>
<dbReference type="InterPro" id="IPR019712">
    <property type="entry name" value="YtpB-like"/>
</dbReference>
<organism evidence="1">
    <name type="scientific">marine sediment metagenome</name>
    <dbReference type="NCBI Taxonomy" id="412755"/>
    <lineage>
        <taxon>unclassified sequences</taxon>
        <taxon>metagenomes</taxon>
        <taxon>ecological metagenomes</taxon>
    </lineage>
</organism>
<accession>A0A0F9EYA3</accession>
<dbReference type="EMBL" id="LAZR01034973">
    <property type="protein sequence ID" value="KKL28783.1"/>
    <property type="molecule type" value="Genomic_DNA"/>
</dbReference>
<proteinExistence type="predicted"/>
<comment type="caution">
    <text evidence="1">The sequence shown here is derived from an EMBL/GenBank/DDBJ whole genome shotgun (WGS) entry which is preliminary data.</text>
</comment>
<dbReference type="Pfam" id="PF10776">
    <property type="entry name" value="DUF2600"/>
    <property type="match status" value="1"/>
</dbReference>
<protein>
    <submittedName>
        <fullName evidence="1">Uncharacterized protein</fullName>
    </submittedName>
</protein>
<dbReference type="AlphaFoldDB" id="A0A0F9EYA3"/>
<evidence type="ECO:0000313" key="1">
    <source>
        <dbReference type="EMBL" id="KKL28783.1"/>
    </source>
</evidence>
<name>A0A0F9EYA3_9ZZZZ</name>
<reference evidence="1" key="1">
    <citation type="journal article" date="2015" name="Nature">
        <title>Complex archaea that bridge the gap between prokaryotes and eukaryotes.</title>
        <authorList>
            <person name="Spang A."/>
            <person name="Saw J.H."/>
            <person name="Jorgensen S.L."/>
            <person name="Zaremba-Niedzwiedzka K."/>
            <person name="Martijn J."/>
            <person name="Lind A.E."/>
            <person name="van Eijk R."/>
            <person name="Schleper C."/>
            <person name="Guy L."/>
            <person name="Ettema T.J."/>
        </authorList>
    </citation>
    <scope>NUCLEOTIDE SEQUENCE</scope>
</reference>